<dbReference type="AlphaFoldDB" id="A0A1J4MU30"/>
<name>A0A1J4MU30_9CRYT</name>
<dbReference type="RefSeq" id="XP_067069615.1">
    <property type="nucleotide sequence ID" value="XM_067211643.1"/>
</dbReference>
<evidence type="ECO:0000313" key="2">
    <source>
        <dbReference type="Proteomes" id="UP000186804"/>
    </source>
</evidence>
<dbReference type="VEuPathDB" id="CryptoDB:cand_014080"/>
<dbReference type="GeneID" id="92365593"/>
<gene>
    <name evidence="1" type="ORF">cand_014080</name>
</gene>
<dbReference type="EMBL" id="LRBS01000030">
    <property type="protein sequence ID" value="OII77769.1"/>
    <property type="molecule type" value="Genomic_DNA"/>
</dbReference>
<organism evidence="1 2">
    <name type="scientific">Cryptosporidium andersoni</name>
    <dbReference type="NCBI Taxonomy" id="117008"/>
    <lineage>
        <taxon>Eukaryota</taxon>
        <taxon>Sar</taxon>
        <taxon>Alveolata</taxon>
        <taxon>Apicomplexa</taxon>
        <taxon>Conoidasida</taxon>
        <taxon>Coccidia</taxon>
        <taxon>Eucoccidiorida</taxon>
        <taxon>Eimeriorina</taxon>
        <taxon>Cryptosporidiidae</taxon>
        <taxon>Cryptosporidium</taxon>
    </lineage>
</organism>
<accession>A0A1J4MU30</accession>
<sequence length="90" mass="10950">MARKNNRNKKKAYIDWLRDKERDMREKSENKRLRKISFNKQVIESDFRNLSNSTDIKIIKVRKQSKVDKRAQRRLNKLANIKKMNVSMDL</sequence>
<protein>
    <submittedName>
        <fullName evidence="1">Uncharacterized protein</fullName>
    </submittedName>
</protein>
<dbReference type="OrthoDB" id="343237at2759"/>
<comment type="caution">
    <text evidence="1">The sequence shown here is derived from an EMBL/GenBank/DDBJ whole genome shotgun (WGS) entry which is preliminary data.</text>
</comment>
<reference evidence="1 2" key="1">
    <citation type="submission" date="2016-10" db="EMBL/GenBank/DDBJ databases">
        <title>Reductive evolution of mitochondrial metabolism and differential evolution of invasion-related proteins in Cryptosporidium.</title>
        <authorList>
            <person name="Liu S."/>
            <person name="Roellig D.M."/>
            <person name="Guo Y."/>
            <person name="Li N."/>
            <person name="Frace M.A."/>
            <person name="Tang K."/>
            <person name="Zhang L."/>
            <person name="Feng Y."/>
            <person name="Xiao L."/>
        </authorList>
    </citation>
    <scope>NUCLEOTIDE SEQUENCE [LARGE SCALE GENOMIC DNA]</scope>
    <source>
        <strain evidence="1">30847</strain>
    </source>
</reference>
<dbReference type="Proteomes" id="UP000186804">
    <property type="component" value="Unassembled WGS sequence"/>
</dbReference>
<evidence type="ECO:0000313" key="1">
    <source>
        <dbReference type="EMBL" id="OII77769.1"/>
    </source>
</evidence>
<keyword evidence="2" id="KW-1185">Reference proteome</keyword>
<proteinExistence type="predicted"/>